<keyword evidence="1" id="KW-0175">Coiled coil</keyword>
<sequence length="360" mass="39076">MQKLVLPTPRLPLCCVRVLAAQKKGKEEEGTRSSSSDSPRKGREEGCACVGKGRAGECSRVGRLDVPPRLHSVMEGRSGGAPRHEGKKDDLATTRKEIMPVEEREKVALLLLEKDSLIAQLETKLKVDSDSQTEHAQKLASAQLQLERLSITIQQHNSETEALRNNLTEIHLLESRLASQEKKAQEADSQQLQADGQASAALTAENKKLAAEVEALRANVKASNQRLWHAIESHEMKYGIIERLLSEKQEEVDFLKNEVARLTRNAGGGPLPLHKVFASAAPRKPAQVVAQKPTVVVLTPKTKAGQPAAQGEVSASAQRKPAQVVAGKAAVVASTPVTEPGELASKDPPLPEYRQFYSSC</sequence>
<dbReference type="AlphaFoldDB" id="A0A9J6GYW8"/>
<dbReference type="Proteomes" id="UP000821853">
    <property type="component" value="Chromosome 8"/>
</dbReference>
<protein>
    <submittedName>
        <fullName evidence="3">Uncharacterized protein</fullName>
    </submittedName>
</protein>
<feature type="coiled-coil region" evidence="1">
    <location>
        <begin position="139"/>
        <end position="265"/>
    </location>
</feature>
<evidence type="ECO:0000313" key="4">
    <source>
        <dbReference type="Proteomes" id="UP000821853"/>
    </source>
</evidence>
<dbReference type="VEuPathDB" id="VectorBase:HLOH_062268"/>
<reference evidence="3 4" key="1">
    <citation type="journal article" date="2020" name="Cell">
        <title>Large-Scale Comparative Analyses of Tick Genomes Elucidate Their Genetic Diversity and Vector Capacities.</title>
        <authorList>
            <consortium name="Tick Genome and Microbiome Consortium (TIGMIC)"/>
            <person name="Jia N."/>
            <person name="Wang J."/>
            <person name="Shi W."/>
            <person name="Du L."/>
            <person name="Sun Y."/>
            <person name="Zhan W."/>
            <person name="Jiang J.F."/>
            <person name="Wang Q."/>
            <person name="Zhang B."/>
            <person name="Ji P."/>
            <person name="Bell-Sakyi L."/>
            <person name="Cui X.M."/>
            <person name="Yuan T.T."/>
            <person name="Jiang B.G."/>
            <person name="Yang W.F."/>
            <person name="Lam T.T."/>
            <person name="Chang Q.C."/>
            <person name="Ding S.J."/>
            <person name="Wang X.J."/>
            <person name="Zhu J.G."/>
            <person name="Ruan X.D."/>
            <person name="Zhao L."/>
            <person name="Wei J.T."/>
            <person name="Ye R.Z."/>
            <person name="Que T.C."/>
            <person name="Du C.H."/>
            <person name="Zhou Y.H."/>
            <person name="Cheng J.X."/>
            <person name="Dai P.F."/>
            <person name="Guo W.B."/>
            <person name="Han X.H."/>
            <person name="Huang E.J."/>
            <person name="Li L.F."/>
            <person name="Wei W."/>
            <person name="Gao Y.C."/>
            <person name="Liu J.Z."/>
            <person name="Shao H.Z."/>
            <person name="Wang X."/>
            <person name="Wang C.C."/>
            <person name="Yang T.C."/>
            <person name="Huo Q.B."/>
            <person name="Li W."/>
            <person name="Chen H.Y."/>
            <person name="Chen S.E."/>
            <person name="Zhou L.G."/>
            <person name="Ni X.B."/>
            <person name="Tian J.H."/>
            <person name="Sheng Y."/>
            <person name="Liu T."/>
            <person name="Pan Y.S."/>
            <person name="Xia L.Y."/>
            <person name="Li J."/>
            <person name="Zhao F."/>
            <person name="Cao W.C."/>
        </authorList>
    </citation>
    <scope>NUCLEOTIDE SEQUENCE [LARGE SCALE GENOMIC DNA]</scope>
    <source>
        <strain evidence="3">HaeL-2018</strain>
    </source>
</reference>
<keyword evidence="4" id="KW-1185">Reference proteome</keyword>
<gene>
    <name evidence="3" type="ORF">HPB48_015869</name>
</gene>
<feature type="region of interest" description="Disordered" evidence="2">
    <location>
        <begin position="22"/>
        <end position="48"/>
    </location>
</feature>
<dbReference type="EMBL" id="JABSTR010000010">
    <property type="protein sequence ID" value="KAH9380661.1"/>
    <property type="molecule type" value="Genomic_DNA"/>
</dbReference>
<organism evidence="3 4">
    <name type="scientific">Haemaphysalis longicornis</name>
    <name type="common">Bush tick</name>
    <dbReference type="NCBI Taxonomy" id="44386"/>
    <lineage>
        <taxon>Eukaryota</taxon>
        <taxon>Metazoa</taxon>
        <taxon>Ecdysozoa</taxon>
        <taxon>Arthropoda</taxon>
        <taxon>Chelicerata</taxon>
        <taxon>Arachnida</taxon>
        <taxon>Acari</taxon>
        <taxon>Parasitiformes</taxon>
        <taxon>Ixodida</taxon>
        <taxon>Ixodoidea</taxon>
        <taxon>Ixodidae</taxon>
        <taxon>Haemaphysalinae</taxon>
        <taxon>Haemaphysalis</taxon>
    </lineage>
</organism>
<accession>A0A9J6GYW8</accession>
<name>A0A9J6GYW8_HAELO</name>
<evidence type="ECO:0000313" key="3">
    <source>
        <dbReference type="EMBL" id="KAH9380661.1"/>
    </source>
</evidence>
<proteinExistence type="predicted"/>
<evidence type="ECO:0000256" key="1">
    <source>
        <dbReference type="SAM" id="Coils"/>
    </source>
</evidence>
<comment type="caution">
    <text evidence="3">The sequence shown here is derived from an EMBL/GenBank/DDBJ whole genome shotgun (WGS) entry which is preliminary data.</text>
</comment>
<evidence type="ECO:0000256" key="2">
    <source>
        <dbReference type="SAM" id="MobiDB-lite"/>
    </source>
</evidence>